<evidence type="ECO:0000313" key="2">
    <source>
        <dbReference type="EMBL" id="AVX44420.1"/>
    </source>
</evidence>
<dbReference type="Proteomes" id="UP000241854">
    <property type="component" value="Chromosome"/>
</dbReference>
<proteinExistence type="predicted"/>
<feature type="transmembrane region" description="Helical" evidence="1">
    <location>
        <begin position="31"/>
        <end position="50"/>
    </location>
</feature>
<feature type="transmembrane region" description="Helical" evidence="1">
    <location>
        <begin position="70"/>
        <end position="87"/>
    </location>
</feature>
<feature type="transmembrane region" description="Helical" evidence="1">
    <location>
        <begin position="93"/>
        <end position="110"/>
    </location>
</feature>
<name>A0A2R4P172_9BACT</name>
<evidence type="ECO:0000256" key="1">
    <source>
        <dbReference type="SAM" id="Phobius"/>
    </source>
</evidence>
<dbReference type="EMBL" id="CP021642">
    <property type="protein sequence ID" value="AVX44420.1"/>
    <property type="molecule type" value="Genomic_DNA"/>
</dbReference>
<dbReference type="AlphaFoldDB" id="A0A2R4P172"/>
<sequence length="173" mass="20445">MIKLLLNLSSFSWAILLYVLDKKVFEISSVSFLIFVLIFIGINLLPIIVFRRCKICLSGKHNISKIYPAYSEYVPAFFAVCVVAFSLKHYAEYEFVYFIIIVCVLFWLFYMNNVGYLNPTLFLLGYVIYKIETDETESILIMSRKREYKKIKKLEFEELISVDEHTYLYKEGD</sequence>
<evidence type="ECO:0000313" key="3">
    <source>
        <dbReference type="Proteomes" id="UP000241854"/>
    </source>
</evidence>
<keyword evidence="1" id="KW-1133">Transmembrane helix</keyword>
<keyword evidence="1" id="KW-0812">Transmembrane</keyword>
<organism evidence="2 3">
    <name type="scientific">Campylobacter concisus</name>
    <dbReference type="NCBI Taxonomy" id="199"/>
    <lineage>
        <taxon>Bacteria</taxon>
        <taxon>Pseudomonadati</taxon>
        <taxon>Campylobacterota</taxon>
        <taxon>Epsilonproteobacteria</taxon>
        <taxon>Campylobacterales</taxon>
        <taxon>Campylobacteraceae</taxon>
        <taxon>Campylobacter</taxon>
    </lineage>
</organism>
<accession>A0A2R4P172</accession>
<protein>
    <submittedName>
        <fullName evidence="2">Uncharacterized protein</fullName>
    </submittedName>
</protein>
<reference evidence="2 3" key="1">
    <citation type="journal article" date="2018" name="Emerg. Microbes Infect.">
        <title>Genomic analysis of oral Campylobacter concisus strains identified a potential bacterial molecular marker associated with active Crohn's disease.</title>
        <authorList>
            <person name="Liu F."/>
            <person name="Ma R."/>
            <person name="Tay C.Y.A."/>
            <person name="Octavia S."/>
            <person name="Lan R."/>
            <person name="Chung H.K.L."/>
            <person name="Riordan S.M."/>
            <person name="Grimm M.C."/>
            <person name="Leong R.W."/>
            <person name="Tanaka M.M."/>
            <person name="Connor S."/>
            <person name="Zhang L."/>
        </authorList>
    </citation>
    <scope>NUCLEOTIDE SEQUENCE [LARGE SCALE GENOMIC DNA]</scope>
    <source>
        <strain evidence="2 3">P2CDO4</strain>
    </source>
</reference>
<gene>
    <name evidence="2" type="ORF">CCS77_1359</name>
</gene>
<keyword evidence="1" id="KW-0472">Membrane</keyword>
<dbReference type="RefSeq" id="WP_021086446.1">
    <property type="nucleotide sequence ID" value="NZ_CP021642.1"/>
</dbReference>